<dbReference type="EMBL" id="CP010868">
    <property type="protein sequence ID" value="AJM93304.1"/>
    <property type="molecule type" value="Genomic_DNA"/>
</dbReference>
<reference evidence="3 4" key="3">
    <citation type="journal article" date="2019" name="Int. J. Syst. Evol. Microbiol.">
        <title>Nitrosopumilus adriaticus sp. nov. and Nitrosopumilus piranensis sp. nov., two ammonia-oxidizing archaea from the Adriatic Sea and members of the class Nitrososphaeria.</title>
        <authorList>
            <person name="Bayer B."/>
            <person name="Vojvoda J."/>
            <person name="Reinthaler T."/>
            <person name="Reyes C."/>
            <person name="Pinto M."/>
            <person name="Herndl G.J."/>
        </authorList>
    </citation>
    <scope>NUCLEOTIDE SEQUENCE [LARGE SCALE GENOMIC DNA]</scope>
    <source>
        <strain evidence="3 4">D3C</strain>
    </source>
</reference>
<dbReference type="Pfam" id="PF02926">
    <property type="entry name" value="THUMP"/>
    <property type="match status" value="1"/>
</dbReference>
<name>A0A0C5BYA4_9ARCH</name>
<dbReference type="PANTHER" id="PTHR13452:SF10">
    <property type="entry name" value="THUMP DOMAIN-CONTAINING PROTEIN 1"/>
    <property type="match status" value="1"/>
</dbReference>
<proteinExistence type="predicted"/>
<dbReference type="SUPFAM" id="SSF143437">
    <property type="entry name" value="THUMP domain-like"/>
    <property type="match status" value="1"/>
</dbReference>
<sequence>MNLIVTCARHLESETEDELRGFLEEFGDSDPKVIITSMSGILTADTKLDPVKVVGKIKEMLLDEPWSVRYCLRIIPLQKIVETKIEEIQKVVEELSDRISKDEKYRISIEKRNSDLSSQEIIKKIASKIENQVSLEFPDKVVLIEILGNKTGISILKKSDILSTEKTKRSISE</sequence>
<dbReference type="PATRIC" id="fig|1582439.9.peg.2165"/>
<evidence type="ECO:0000313" key="3">
    <source>
        <dbReference type="EMBL" id="AJM93304.1"/>
    </source>
</evidence>
<dbReference type="RefSeq" id="WP_148703994.1">
    <property type="nucleotide sequence ID" value="NZ_CP010868.1"/>
</dbReference>
<dbReference type="AlphaFoldDB" id="A0A0C5BYA4"/>
<evidence type="ECO:0000313" key="4">
    <source>
        <dbReference type="Proteomes" id="UP000032027"/>
    </source>
</evidence>
<dbReference type="GO" id="GO:0003723">
    <property type="term" value="F:RNA binding"/>
    <property type="evidence" value="ECO:0007669"/>
    <property type="project" value="UniProtKB-UniRule"/>
</dbReference>
<reference evidence="4" key="1">
    <citation type="submission" date="2015-02" db="EMBL/GenBank/DDBJ databases">
        <title>Characterization of two novel Thaumarchaeota isolated from the Northern Adriatic Sea.</title>
        <authorList>
            <person name="Bayer B."/>
            <person name="Vojvoda J."/>
            <person name="Offre P."/>
            <person name="Srivastava A."/>
            <person name="Elisabeth N."/>
            <person name="Garcia J.A.L."/>
            <person name="Schleper C."/>
            <person name="Herndl G.J."/>
        </authorList>
    </citation>
    <scope>NUCLEOTIDE SEQUENCE [LARGE SCALE GENOMIC DNA]</scope>
    <source>
        <strain evidence="4">D3C</strain>
    </source>
</reference>
<accession>A0A0C5BYA4</accession>
<dbReference type="PANTHER" id="PTHR13452">
    <property type="entry name" value="THUMP DOMAIN CONTAINING PROTEIN 1-RELATED"/>
    <property type="match status" value="1"/>
</dbReference>
<feature type="domain" description="THUMP" evidence="2">
    <location>
        <begin position="59"/>
        <end position="157"/>
    </location>
</feature>
<gene>
    <name evidence="3" type="ORF">NPIRD3C_2094</name>
</gene>
<dbReference type="OrthoDB" id="26307at2157"/>
<dbReference type="GO" id="GO:0006400">
    <property type="term" value="P:tRNA modification"/>
    <property type="evidence" value="ECO:0007669"/>
    <property type="project" value="InterPro"/>
</dbReference>
<dbReference type="HOGENOM" id="CLU_097042_0_0_2"/>
<dbReference type="PROSITE" id="PS51165">
    <property type="entry name" value="THUMP"/>
    <property type="match status" value="1"/>
</dbReference>
<dbReference type="Proteomes" id="UP000032027">
    <property type="component" value="Chromosome"/>
</dbReference>
<keyword evidence="4" id="KW-1185">Reference proteome</keyword>
<dbReference type="GeneID" id="41601165"/>
<dbReference type="CDD" id="cd11717">
    <property type="entry name" value="THUMP_THUMPD1_like"/>
    <property type="match status" value="1"/>
</dbReference>
<keyword evidence="1" id="KW-0694">RNA-binding</keyword>
<protein>
    <submittedName>
        <fullName evidence="3">THUMP domain-containing protein</fullName>
    </submittedName>
</protein>
<evidence type="ECO:0000256" key="1">
    <source>
        <dbReference type="PROSITE-ProRule" id="PRU00529"/>
    </source>
</evidence>
<dbReference type="STRING" id="1582439.NPIRD3C_2094"/>
<dbReference type="Gene3D" id="3.30.2300.10">
    <property type="entry name" value="THUMP superfamily"/>
    <property type="match status" value="1"/>
</dbReference>
<dbReference type="InterPro" id="IPR004114">
    <property type="entry name" value="THUMP_dom"/>
</dbReference>
<dbReference type="SMART" id="SM00981">
    <property type="entry name" value="THUMP"/>
    <property type="match status" value="1"/>
</dbReference>
<dbReference type="InterPro" id="IPR040183">
    <property type="entry name" value="THUMPD1-like"/>
</dbReference>
<organism evidence="3 4">
    <name type="scientific">Nitrosopumilus piranensis</name>
    <dbReference type="NCBI Taxonomy" id="1582439"/>
    <lineage>
        <taxon>Archaea</taxon>
        <taxon>Nitrososphaerota</taxon>
        <taxon>Nitrososphaeria</taxon>
        <taxon>Nitrosopumilales</taxon>
        <taxon>Nitrosopumilaceae</taxon>
        <taxon>Nitrosopumilus</taxon>
    </lineage>
</organism>
<reference evidence="3 4" key="2">
    <citation type="journal article" date="2016" name="ISME J.">
        <title>Physiological and genomic characterization of two novel marine thaumarchaeal strains indicates niche differentiation.</title>
        <authorList>
            <person name="Bayer B."/>
            <person name="Vojvoda J."/>
            <person name="Offre P."/>
            <person name="Alves R.J."/>
            <person name="Elisabeth N.H."/>
            <person name="Garcia J.A."/>
            <person name="Volland J.M."/>
            <person name="Srivastava A."/>
            <person name="Schleper C."/>
            <person name="Herndl G.J."/>
        </authorList>
    </citation>
    <scope>NUCLEOTIDE SEQUENCE [LARGE SCALE GENOMIC DNA]</scope>
    <source>
        <strain evidence="3 4">D3C</strain>
    </source>
</reference>
<evidence type="ECO:0000259" key="2">
    <source>
        <dbReference type="PROSITE" id="PS51165"/>
    </source>
</evidence>
<dbReference type="KEGG" id="nid:NPIRD3C_2094"/>